<accession>A0A9E7L8D5</accession>
<dbReference type="Proteomes" id="UP001055439">
    <property type="component" value="Chromosome 9"/>
</dbReference>
<dbReference type="GO" id="GO:0008295">
    <property type="term" value="P:spermidine biosynthetic process"/>
    <property type="evidence" value="ECO:0007669"/>
    <property type="project" value="UniProtKB-KW"/>
</dbReference>
<evidence type="ECO:0000256" key="2">
    <source>
        <dbReference type="ARBA" id="ARBA00001946"/>
    </source>
</evidence>
<evidence type="ECO:0000256" key="1">
    <source>
        <dbReference type="ARBA" id="ARBA00001933"/>
    </source>
</evidence>
<feature type="compositionally biased region" description="Gly residues" evidence="13">
    <location>
        <begin position="227"/>
        <end position="239"/>
    </location>
</feature>
<evidence type="ECO:0000313" key="15">
    <source>
        <dbReference type="Proteomes" id="UP001055439"/>
    </source>
</evidence>
<evidence type="ECO:0000256" key="5">
    <source>
        <dbReference type="ARBA" id="ARBA00012426"/>
    </source>
</evidence>
<dbReference type="OrthoDB" id="1710539at2759"/>
<evidence type="ECO:0000256" key="7">
    <source>
        <dbReference type="ARBA" id="ARBA00022842"/>
    </source>
</evidence>
<keyword evidence="10 12" id="KW-0456">Lyase</keyword>
<dbReference type="GO" id="GO:0008792">
    <property type="term" value="F:arginine decarboxylase activity"/>
    <property type="evidence" value="ECO:0007669"/>
    <property type="project" value="UniProtKB-EC"/>
</dbReference>
<dbReference type="PRINTS" id="PR01179">
    <property type="entry name" value="ODADCRBXLASE"/>
</dbReference>
<evidence type="ECO:0000256" key="9">
    <source>
        <dbReference type="ARBA" id="ARBA00023066"/>
    </source>
</evidence>
<evidence type="ECO:0000256" key="11">
    <source>
        <dbReference type="ARBA" id="ARBA00049309"/>
    </source>
</evidence>
<keyword evidence="6 12" id="KW-0210">Decarboxylase</keyword>
<dbReference type="PANTHER" id="PTHR43295">
    <property type="entry name" value="ARGININE DECARBOXYLASE"/>
    <property type="match status" value="1"/>
</dbReference>
<dbReference type="InterPro" id="IPR009006">
    <property type="entry name" value="Ala_racemase/Decarboxylase_C"/>
</dbReference>
<keyword evidence="15" id="KW-1185">Reference proteome</keyword>
<comment type="catalytic activity">
    <reaction evidence="11 12">
        <text>L-arginine + H(+) = agmatine + CO2</text>
        <dbReference type="Rhea" id="RHEA:17641"/>
        <dbReference type="ChEBI" id="CHEBI:15378"/>
        <dbReference type="ChEBI" id="CHEBI:16526"/>
        <dbReference type="ChEBI" id="CHEBI:32682"/>
        <dbReference type="ChEBI" id="CHEBI:58145"/>
        <dbReference type="EC" id="4.1.1.19"/>
    </reaction>
</comment>
<organism evidence="14 15">
    <name type="scientific">Musa troglodytarum</name>
    <name type="common">fe'i banana</name>
    <dbReference type="NCBI Taxonomy" id="320322"/>
    <lineage>
        <taxon>Eukaryota</taxon>
        <taxon>Viridiplantae</taxon>
        <taxon>Streptophyta</taxon>
        <taxon>Embryophyta</taxon>
        <taxon>Tracheophyta</taxon>
        <taxon>Spermatophyta</taxon>
        <taxon>Magnoliopsida</taxon>
        <taxon>Liliopsida</taxon>
        <taxon>Zingiberales</taxon>
        <taxon>Musaceae</taxon>
        <taxon>Musa</taxon>
    </lineage>
</organism>
<feature type="compositionally biased region" description="Basic and acidic residues" evidence="13">
    <location>
        <begin position="216"/>
        <end position="226"/>
    </location>
</feature>
<dbReference type="EMBL" id="CP097511">
    <property type="protein sequence ID" value="URE48172.1"/>
    <property type="molecule type" value="Genomic_DNA"/>
</dbReference>
<dbReference type="PRINTS" id="PR01180">
    <property type="entry name" value="ARGDCRBXLASE"/>
</dbReference>
<dbReference type="Gene3D" id="2.40.37.10">
    <property type="entry name" value="Lyase, Ornithine Decarboxylase, Chain A, domain 1"/>
    <property type="match status" value="1"/>
</dbReference>
<comment type="pathway">
    <text evidence="3 12">Amine and polyamine biosynthesis; agmatine biosynthesis; agmatine from L-arginine: step 1/1.</text>
</comment>
<dbReference type="PANTHER" id="PTHR43295:SF1">
    <property type="entry name" value="ARGININE DECARBOXYLASE 1, CHLOROPLASTIC-RELATED"/>
    <property type="match status" value="1"/>
</dbReference>
<dbReference type="SUPFAM" id="SSF51419">
    <property type="entry name" value="PLP-binding barrel"/>
    <property type="match status" value="1"/>
</dbReference>
<evidence type="ECO:0000256" key="13">
    <source>
        <dbReference type="SAM" id="MobiDB-lite"/>
    </source>
</evidence>
<dbReference type="Gene3D" id="3.20.20.10">
    <property type="entry name" value="Alanine racemase"/>
    <property type="match status" value="1"/>
</dbReference>
<sequence length="373" mass="40805">MPALACVDAAAPPPGYVFAWDGALPAPGAFPGGTPTTAVGVTADRPSNWSTDLSASLYRIDGWGAPYFCVNSDGDIAVRPHGAATLARQEIDLMKVVKKATDPKSAGGLGLRLPLLVRLPDVLKHRLESLQHAFDFAIRSNGYGSRYQGVYPVKCNQDRYIVEDVVEFGAPFRFGLEAGSKAELLLAMSCLTRGSPDAFLICNGYKAEVHRPCPLRSEHGSQHGDRTGAGGGAGHGGGYQSKTRRPAGDRSPGQDPHQALRPFWIHLRREGQVWVDHRADPFRRPEASTPGYARLPSAPALPHRLSDPDDVAAIGWGRRGRPNLLRARETRGRNARHRHRRRARHRLRHLTLMPRTCRWVTGSTNTPALWSGR</sequence>
<gene>
    <name evidence="14" type="ORF">MUK42_33430</name>
</gene>
<dbReference type="PROSITE" id="PS00878">
    <property type="entry name" value="ODR_DC_2_1"/>
    <property type="match status" value="1"/>
</dbReference>
<dbReference type="InterPro" id="IPR022653">
    <property type="entry name" value="De-COase2_pyr-phos_BS"/>
</dbReference>
<keyword evidence="7 12" id="KW-0460">Magnesium</keyword>
<evidence type="ECO:0000256" key="8">
    <source>
        <dbReference type="ARBA" id="ARBA00022898"/>
    </source>
</evidence>
<evidence type="ECO:0000256" key="10">
    <source>
        <dbReference type="ARBA" id="ARBA00023239"/>
    </source>
</evidence>
<dbReference type="InterPro" id="IPR002985">
    <property type="entry name" value="Arg_decrbxlase"/>
</dbReference>
<evidence type="ECO:0000256" key="6">
    <source>
        <dbReference type="ARBA" id="ARBA00022793"/>
    </source>
</evidence>
<keyword evidence="8 12" id="KW-0663">Pyridoxal phosphate</keyword>
<protein>
    <recommendedName>
        <fullName evidence="5 12">Arginine decarboxylase</fullName>
        <ecNumber evidence="5 12">4.1.1.19</ecNumber>
    </recommendedName>
</protein>
<evidence type="ECO:0000256" key="4">
    <source>
        <dbReference type="ARBA" id="ARBA00008357"/>
    </source>
</evidence>
<dbReference type="AlphaFoldDB" id="A0A9E7L8D5"/>
<comment type="cofactor">
    <cofactor evidence="1 12">
        <name>pyridoxal 5'-phosphate</name>
        <dbReference type="ChEBI" id="CHEBI:597326"/>
    </cofactor>
</comment>
<dbReference type="InterPro" id="IPR029066">
    <property type="entry name" value="PLP-binding_barrel"/>
</dbReference>
<keyword evidence="9 12" id="KW-0745">Spermidine biosynthesis</keyword>
<dbReference type="EC" id="4.1.1.19" evidence="5 12"/>
<proteinExistence type="inferred from homology"/>
<name>A0A9E7L8D5_9LILI</name>
<dbReference type="InterPro" id="IPR000183">
    <property type="entry name" value="Orn/DAP/Arg_de-COase"/>
</dbReference>
<feature type="region of interest" description="Disordered" evidence="13">
    <location>
        <begin position="216"/>
        <end position="258"/>
    </location>
</feature>
<comment type="similarity">
    <text evidence="4 12">Belongs to the Orn/Lys/Arg decarboxylase class-II family. SpeA subfamily.</text>
</comment>
<reference evidence="14" key="1">
    <citation type="submission" date="2022-05" db="EMBL/GenBank/DDBJ databases">
        <title>The Musa troglodytarum L. genome provides insights into the mechanism of non-climacteric behaviour and enrichment of carotenoids.</title>
        <authorList>
            <person name="Wang J."/>
        </authorList>
    </citation>
    <scope>NUCLEOTIDE SEQUENCE</scope>
    <source>
        <tissue evidence="14">Leaf</tissue>
    </source>
</reference>
<feature type="region of interest" description="Disordered" evidence="13">
    <location>
        <begin position="285"/>
        <end position="306"/>
    </location>
</feature>
<evidence type="ECO:0000313" key="14">
    <source>
        <dbReference type="EMBL" id="URE48172.1"/>
    </source>
</evidence>
<comment type="cofactor">
    <cofactor evidence="2 12">
        <name>Mg(2+)</name>
        <dbReference type="ChEBI" id="CHEBI:18420"/>
    </cofactor>
</comment>
<evidence type="ECO:0000256" key="12">
    <source>
        <dbReference type="RuleBase" id="RU003740"/>
    </source>
</evidence>
<evidence type="ECO:0000256" key="3">
    <source>
        <dbReference type="ARBA" id="ARBA00004773"/>
    </source>
</evidence>
<dbReference type="GO" id="GO:0006527">
    <property type="term" value="P:L-arginine catabolic process"/>
    <property type="evidence" value="ECO:0007669"/>
    <property type="project" value="InterPro"/>
</dbReference>